<feature type="compositionally biased region" description="Low complexity" evidence="1">
    <location>
        <begin position="182"/>
        <end position="196"/>
    </location>
</feature>
<feature type="transmembrane region" description="Helical" evidence="2">
    <location>
        <begin position="24"/>
        <end position="46"/>
    </location>
</feature>
<dbReference type="Proteomes" id="UP001527866">
    <property type="component" value="Unassembled WGS sequence"/>
</dbReference>
<evidence type="ECO:0000256" key="2">
    <source>
        <dbReference type="SAM" id="Phobius"/>
    </source>
</evidence>
<keyword evidence="2" id="KW-0812">Transmembrane</keyword>
<name>A0ABT4UCN7_9ACTN</name>
<organism evidence="3 4">
    <name type="scientific">Nocardiopsis endophytica</name>
    <dbReference type="NCBI Taxonomy" id="3018445"/>
    <lineage>
        <taxon>Bacteria</taxon>
        <taxon>Bacillati</taxon>
        <taxon>Actinomycetota</taxon>
        <taxon>Actinomycetes</taxon>
        <taxon>Streptosporangiales</taxon>
        <taxon>Nocardiopsidaceae</taxon>
        <taxon>Nocardiopsis</taxon>
    </lineage>
</organism>
<feature type="transmembrane region" description="Helical" evidence="2">
    <location>
        <begin position="93"/>
        <end position="112"/>
    </location>
</feature>
<keyword evidence="2" id="KW-0472">Membrane</keyword>
<protein>
    <submittedName>
        <fullName evidence="3">Uncharacterized protein</fullName>
    </submittedName>
</protein>
<dbReference type="RefSeq" id="WP_270689277.1">
    <property type="nucleotide sequence ID" value="NZ_JAQFWQ010000101.1"/>
</dbReference>
<feature type="transmembrane region" description="Helical" evidence="2">
    <location>
        <begin position="124"/>
        <end position="147"/>
    </location>
</feature>
<feature type="compositionally biased region" description="Basic and acidic residues" evidence="1">
    <location>
        <begin position="213"/>
        <end position="225"/>
    </location>
</feature>
<feature type="compositionally biased region" description="Gly residues" evidence="1">
    <location>
        <begin position="170"/>
        <end position="181"/>
    </location>
</feature>
<evidence type="ECO:0000313" key="3">
    <source>
        <dbReference type="EMBL" id="MDA2814047.1"/>
    </source>
</evidence>
<dbReference type="EMBL" id="JAQFWQ010000101">
    <property type="protein sequence ID" value="MDA2814047.1"/>
    <property type="molecule type" value="Genomic_DNA"/>
</dbReference>
<sequence>MAAAASLAAGAVHVAATPAHLEEWLLAGAFFAGTALFQLVWGLAALPLRSTPLQVAGLLGNLGVLGVWAVSRLVGMPFGPHAGVPEAAGTADLVAAVLGAVVVAGVLCSLLPRERHGVLTAGGYRGALVLAFGVMGAAAVPGAAAALEHSHADGGHGHGGAEGGHDHGGAEGGDGHGGAAEEGGAAESTAGTDSGGPAPSGEAQDPAEQPSADDGHTHAPGEGHG</sequence>
<accession>A0ABT4UCN7</accession>
<keyword evidence="4" id="KW-1185">Reference proteome</keyword>
<evidence type="ECO:0000313" key="4">
    <source>
        <dbReference type="Proteomes" id="UP001527866"/>
    </source>
</evidence>
<comment type="caution">
    <text evidence="3">The sequence shown here is derived from an EMBL/GenBank/DDBJ whole genome shotgun (WGS) entry which is preliminary data.</text>
</comment>
<keyword evidence="2" id="KW-1133">Transmembrane helix</keyword>
<evidence type="ECO:0000256" key="1">
    <source>
        <dbReference type="SAM" id="MobiDB-lite"/>
    </source>
</evidence>
<feature type="transmembrane region" description="Helical" evidence="2">
    <location>
        <begin position="53"/>
        <end position="73"/>
    </location>
</feature>
<proteinExistence type="predicted"/>
<gene>
    <name evidence="3" type="ORF">O4J56_25600</name>
</gene>
<reference evidence="3 4" key="1">
    <citation type="submission" date="2023-01" db="EMBL/GenBank/DDBJ databases">
        <title>Draft genome sequence of Nocardiopsis sp. RSe5-2 isolated from halophytes.</title>
        <authorList>
            <person name="Duangmal K."/>
            <person name="Chantavorakit T."/>
        </authorList>
    </citation>
    <scope>NUCLEOTIDE SEQUENCE [LARGE SCALE GENOMIC DNA]</scope>
    <source>
        <strain evidence="3 4">RSe5-2</strain>
    </source>
</reference>
<feature type="region of interest" description="Disordered" evidence="1">
    <location>
        <begin position="149"/>
        <end position="225"/>
    </location>
</feature>